<evidence type="ECO:0000313" key="2">
    <source>
        <dbReference type="EMBL" id="OJI79612.1"/>
    </source>
</evidence>
<sequence>MQLSNPAATNPSLPYVESIWLHAASDHLPVLIGRVVGSTPSQDRTPSVHEPTSRTPPIKVNSGERLQCNNSLYSRIVHKNGGPRWI</sequence>
<dbReference type="VEuPathDB" id="FungiDB:ASPTUDRAFT_48272"/>
<accession>A0A1L9MRV2</accession>
<dbReference type="AlphaFoldDB" id="A0A1L9MRV2"/>
<protein>
    <submittedName>
        <fullName evidence="2">Uncharacterized protein</fullName>
    </submittedName>
</protein>
<name>A0A1L9MRV2_ASPTC</name>
<evidence type="ECO:0000313" key="3">
    <source>
        <dbReference type="Proteomes" id="UP000184304"/>
    </source>
</evidence>
<reference evidence="3" key="1">
    <citation type="journal article" date="2017" name="Genome Biol.">
        <title>Comparative genomics reveals high biological diversity and specific adaptations in the industrially and medically important fungal genus Aspergillus.</title>
        <authorList>
            <person name="de Vries R.P."/>
            <person name="Riley R."/>
            <person name="Wiebenga A."/>
            <person name="Aguilar-Osorio G."/>
            <person name="Amillis S."/>
            <person name="Uchima C.A."/>
            <person name="Anderluh G."/>
            <person name="Asadollahi M."/>
            <person name="Askin M."/>
            <person name="Barry K."/>
            <person name="Battaglia E."/>
            <person name="Bayram O."/>
            <person name="Benocci T."/>
            <person name="Braus-Stromeyer S.A."/>
            <person name="Caldana C."/>
            <person name="Canovas D."/>
            <person name="Cerqueira G.C."/>
            <person name="Chen F."/>
            <person name="Chen W."/>
            <person name="Choi C."/>
            <person name="Clum A."/>
            <person name="Dos Santos R.A."/>
            <person name="Damasio A.R."/>
            <person name="Diallinas G."/>
            <person name="Emri T."/>
            <person name="Fekete E."/>
            <person name="Flipphi M."/>
            <person name="Freyberg S."/>
            <person name="Gallo A."/>
            <person name="Gournas C."/>
            <person name="Habgood R."/>
            <person name="Hainaut M."/>
            <person name="Harispe M.L."/>
            <person name="Henrissat B."/>
            <person name="Hilden K.S."/>
            <person name="Hope R."/>
            <person name="Hossain A."/>
            <person name="Karabika E."/>
            <person name="Karaffa L."/>
            <person name="Karanyi Z."/>
            <person name="Krasevec N."/>
            <person name="Kuo A."/>
            <person name="Kusch H."/>
            <person name="LaButti K."/>
            <person name="Lagendijk E.L."/>
            <person name="Lapidus A."/>
            <person name="Levasseur A."/>
            <person name="Lindquist E."/>
            <person name="Lipzen A."/>
            <person name="Logrieco A.F."/>
            <person name="MacCabe A."/>
            <person name="Maekelae M.R."/>
            <person name="Malavazi I."/>
            <person name="Melin P."/>
            <person name="Meyer V."/>
            <person name="Mielnichuk N."/>
            <person name="Miskei M."/>
            <person name="Molnar A.P."/>
            <person name="Mule G."/>
            <person name="Ngan C.Y."/>
            <person name="Orejas M."/>
            <person name="Orosz E."/>
            <person name="Ouedraogo J.P."/>
            <person name="Overkamp K.M."/>
            <person name="Park H.-S."/>
            <person name="Perrone G."/>
            <person name="Piumi F."/>
            <person name="Punt P.J."/>
            <person name="Ram A.F."/>
            <person name="Ramon A."/>
            <person name="Rauscher S."/>
            <person name="Record E."/>
            <person name="Riano-Pachon D.M."/>
            <person name="Robert V."/>
            <person name="Roehrig J."/>
            <person name="Ruller R."/>
            <person name="Salamov A."/>
            <person name="Salih N.S."/>
            <person name="Samson R.A."/>
            <person name="Sandor E."/>
            <person name="Sanguinetti M."/>
            <person name="Schuetze T."/>
            <person name="Sepcic K."/>
            <person name="Shelest E."/>
            <person name="Sherlock G."/>
            <person name="Sophianopoulou V."/>
            <person name="Squina F.M."/>
            <person name="Sun H."/>
            <person name="Susca A."/>
            <person name="Todd R.B."/>
            <person name="Tsang A."/>
            <person name="Unkles S.E."/>
            <person name="van de Wiele N."/>
            <person name="van Rossen-Uffink D."/>
            <person name="Oliveira J.V."/>
            <person name="Vesth T.C."/>
            <person name="Visser J."/>
            <person name="Yu J.-H."/>
            <person name="Zhou M."/>
            <person name="Andersen M.R."/>
            <person name="Archer D.B."/>
            <person name="Baker S.E."/>
            <person name="Benoit I."/>
            <person name="Brakhage A.A."/>
            <person name="Braus G.H."/>
            <person name="Fischer R."/>
            <person name="Frisvad J.C."/>
            <person name="Goldman G.H."/>
            <person name="Houbraken J."/>
            <person name="Oakley B."/>
            <person name="Pocsi I."/>
            <person name="Scazzocchio C."/>
            <person name="Seiboth B."/>
            <person name="vanKuyk P.A."/>
            <person name="Wortman J."/>
            <person name="Dyer P.S."/>
            <person name="Grigoriev I.V."/>
        </authorList>
    </citation>
    <scope>NUCLEOTIDE SEQUENCE [LARGE SCALE GENOMIC DNA]</scope>
    <source>
        <strain evidence="3">CBS 134.48</strain>
    </source>
</reference>
<proteinExistence type="predicted"/>
<gene>
    <name evidence="2" type="ORF">ASPTUDRAFT_48272</name>
</gene>
<feature type="region of interest" description="Disordered" evidence="1">
    <location>
        <begin position="37"/>
        <end position="62"/>
    </location>
</feature>
<dbReference type="Proteomes" id="UP000184304">
    <property type="component" value="Unassembled WGS sequence"/>
</dbReference>
<organism evidence="2 3">
    <name type="scientific">Aspergillus tubingensis (strain CBS 134.48)</name>
    <dbReference type="NCBI Taxonomy" id="767770"/>
    <lineage>
        <taxon>Eukaryota</taxon>
        <taxon>Fungi</taxon>
        <taxon>Dikarya</taxon>
        <taxon>Ascomycota</taxon>
        <taxon>Pezizomycotina</taxon>
        <taxon>Eurotiomycetes</taxon>
        <taxon>Eurotiomycetidae</taxon>
        <taxon>Eurotiales</taxon>
        <taxon>Aspergillaceae</taxon>
        <taxon>Aspergillus</taxon>
        <taxon>Aspergillus subgen. Circumdati</taxon>
    </lineage>
</organism>
<keyword evidence="3" id="KW-1185">Reference proteome</keyword>
<dbReference type="EMBL" id="KV878208">
    <property type="protein sequence ID" value="OJI79612.1"/>
    <property type="molecule type" value="Genomic_DNA"/>
</dbReference>
<evidence type="ECO:0000256" key="1">
    <source>
        <dbReference type="SAM" id="MobiDB-lite"/>
    </source>
</evidence>